<keyword evidence="3" id="KW-1185">Reference proteome</keyword>
<dbReference type="Proteomes" id="UP000010411">
    <property type="component" value="Unassembled WGS sequence"/>
</dbReference>
<feature type="domain" description="Helicase-associated" evidence="1">
    <location>
        <begin position="131"/>
        <end position="196"/>
    </location>
</feature>
<feature type="non-terminal residue" evidence="2">
    <location>
        <position position="1"/>
    </location>
</feature>
<name>L1KSW2_9ACTN</name>
<reference evidence="2 3" key="1">
    <citation type="submission" date="2012-11" db="EMBL/GenBank/DDBJ databases">
        <authorList>
            <person name="Huguet-Tapia J.C."/>
            <person name="Durkin A.S."/>
            <person name="Pettis G.S."/>
            <person name="Badger J.H."/>
        </authorList>
    </citation>
    <scope>NUCLEOTIDE SEQUENCE [LARGE SCALE GENOMIC DNA]</scope>
    <source>
        <strain evidence="2 3">91-03</strain>
    </source>
</reference>
<evidence type="ECO:0000313" key="3">
    <source>
        <dbReference type="Proteomes" id="UP000010411"/>
    </source>
</evidence>
<protein>
    <submittedName>
        <fullName evidence="2">Helicase associated domain protein</fullName>
    </submittedName>
</protein>
<dbReference type="RefSeq" id="WP_009326296.1">
    <property type="nucleotide sequence ID" value="NZ_AEJC01000430.1"/>
</dbReference>
<sequence length="202" mass="22399">CAPRSATALDRPVGQWLSNLRRPGALDDHPEWKNALEAVDEHWNPEWPADWQRHYAALRELVADEEGQADVMPGVTVHGMDVGKWLAKQRQHDVWTGLMDRQRERLEQLGITPLPPEQEAPAKARKTASGAFERGVAALAQYKARTGSVTVPRAHVETVVVDGQEHTVKLGVFLSNTKSRRAKLTGNKLQVLAELGLDWAAA</sequence>
<comment type="caution">
    <text evidence="2">The sequence shown here is derived from an EMBL/GenBank/DDBJ whole genome shotgun (WGS) entry which is preliminary data.</text>
</comment>
<proteinExistence type="predicted"/>
<dbReference type="PANTHER" id="PTHR33418">
    <property type="entry name" value="HELICASE-ASSOCIATED"/>
    <property type="match status" value="1"/>
</dbReference>
<evidence type="ECO:0000259" key="1">
    <source>
        <dbReference type="Pfam" id="PF03457"/>
    </source>
</evidence>
<evidence type="ECO:0000313" key="2">
    <source>
        <dbReference type="EMBL" id="EKX63468.1"/>
    </source>
</evidence>
<gene>
    <name evidence="2" type="ORF">STRIP9103_09708</name>
</gene>
<feature type="domain" description="Helicase-associated" evidence="1">
    <location>
        <begin position="47"/>
        <end position="110"/>
    </location>
</feature>
<dbReference type="PATRIC" id="fig|698759.3.peg.5862"/>
<organism evidence="2 3">
    <name type="scientific">Streptomyces ipomoeae 91-03</name>
    <dbReference type="NCBI Taxonomy" id="698759"/>
    <lineage>
        <taxon>Bacteria</taxon>
        <taxon>Bacillati</taxon>
        <taxon>Actinomycetota</taxon>
        <taxon>Actinomycetes</taxon>
        <taxon>Kitasatosporales</taxon>
        <taxon>Streptomycetaceae</taxon>
        <taxon>Streptomyces</taxon>
    </lineage>
</organism>
<accession>L1KSW2</accession>
<dbReference type="PANTHER" id="PTHR33418:SF1">
    <property type="entry name" value="HELICASE-ASSOCIATED DOMAIN-CONTAINING PROTEIN"/>
    <property type="match status" value="1"/>
</dbReference>
<dbReference type="AlphaFoldDB" id="L1KSW2"/>
<dbReference type="Gene3D" id="6.10.140.530">
    <property type="match status" value="1"/>
</dbReference>
<dbReference type="Pfam" id="PF03457">
    <property type="entry name" value="HA"/>
    <property type="match status" value="2"/>
</dbReference>
<dbReference type="InterPro" id="IPR005114">
    <property type="entry name" value="Helicase_assoc"/>
</dbReference>
<dbReference type="EMBL" id="AEJC01000430">
    <property type="protein sequence ID" value="EKX63468.1"/>
    <property type="molecule type" value="Genomic_DNA"/>
</dbReference>